<feature type="transmembrane region" description="Helical" evidence="7">
    <location>
        <begin position="142"/>
        <end position="161"/>
    </location>
</feature>
<reference evidence="9 10" key="1">
    <citation type="submission" date="2016-10" db="EMBL/GenBank/DDBJ databases">
        <title>Draft genome sequences of four alkaliphilic bacteria belonging to the Anaerobacillus genus.</title>
        <authorList>
            <person name="Bassil N.M."/>
            <person name="Lloyd J.R."/>
        </authorList>
    </citation>
    <scope>NUCLEOTIDE SEQUENCE [LARGE SCALE GENOMIC DNA]</scope>
    <source>
        <strain evidence="9 10">DSM 18345</strain>
    </source>
</reference>
<feature type="domain" description="ABC transmembrane type-1" evidence="8">
    <location>
        <begin position="70"/>
        <end position="261"/>
    </location>
</feature>
<dbReference type="Proteomes" id="UP000179524">
    <property type="component" value="Unassembled WGS sequence"/>
</dbReference>
<evidence type="ECO:0000256" key="3">
    <source>
        <dbReference type="ARBA" id="ARBA00022475"/>
    </source>
</evidence>
<name>A0A1S2LK28_9BACI</name>
<evidence type="ECO:0000313" key="10">
    <source>
        <dbReference type="Proteomes" id="UP000179524"/>
    </source>
</evidence>
<dbReference type="SUPFAM" id="SSF161098">
    <property type="entry name" value="MetI-like"/>
    <property type="match status" value="1"/>
</dbReference>
<dbReference type="InterPro" id="IPR035906">
    <property type="entry name" value="MetI-like_sf"/>
</dbReference>
<dbReference type="CDD" id="cd06261">
    <property type="entry name" value="TM_PBP2"/>
    <property type="match status" value="1"/>
</dbReference>
<keyword evidence="2 7" id="KW-0813">Transport</keyword>
<feature type="transmembrane region" description="Helical" evidence="7">
    <location>
        <begin position="182"/>
        <end position="207"/>
    </location>
</feature>
<dbReference type="PROSITE" id="PS50928">
    <property type="entry name" value="ABC_TM1"/>
    <property type="match status" value="1"/>
</dbReference>
<comment type="subcellular location">
    <subcellularLocation>
        <location evidence="1 7">Cell membrane</location>
        <topology evidence="1 7">Multi-pass membrane protein</topology>
    </subcellularLocation>
</comment>
<feature type="transmembrane region" description="Helical" evidence="7">
    <location>
        <begin position="74"/>
        <end position="96"/>
    </location>
</feature>
<evidence type="ECO:0000313" key="9">
    <source>
        <dbReference type="EMBL" id="OIJ12550.1"/>
    </source>
</evidence>
<evidence type="ECO:0000259" key="8">
    <source>
        <dbReference type="PROSITE" id="PS50928"/>
    </source>
</evidence>
<evidence type="ECO:0000256" key="5">
    <source>
        <dbReference type="ARBA" id="ARBA00022989"/>
    </source>
</evidence>
<keyword evidence="10" id="KW-1185">Reference proteome</keyword>
<dbReference type="InterPro" id="IPR000515">
    <property type="entry name" value="MetI-like"/>
</dbReference>
<evidence type="ECO:0000256" key="7">
    <source>
        <dbReference type="RuleBase" id="RU363032"/>
    </source>
</evidence>
<evidence type="ECO:0000256" key="4">
    <source>
        <dbReference type="ARBA" id="ARBA00022692"/>
    </source>
</evidence>
<comment type="similarity">
    <text evidence="7">Belongs to the binding-protein-dependent transport system permease family.</text>
</comment>
<comment type="caution">
    <text evidence="9">The sequence shown here is derived from an EMBL/GenBank/DDBJ whole genome shotgun (WGS) entry which is preliminary data.</text>
</comment>
<keyword evidence="3" id="KW-1003">Cell membrane</keyword>
<evidence type="ECO:0000256" key="1">
    <source>
        <dbReference type="ARBA" id="ARBA00004651"/>
    </source>
</evidence>
<keyword evidence="4 7" id="KW-0812">Transmembrane</keyword>
<feature type="transmembrane region" description="Helical" evidence="7">
    <location>
        <begin position="105"/>
        <end position="130"/>
    </location>
</feature>
<evidence type="ECO:0000256" key="2">
    <source>
        <dbReference type="ARBA" id="ARBA00022448"/>
    </source>
</evidence>
<accession>A0A1S2LK28</accession>
<dbReference type="AlphaFoldDB" id="A0A1S2LK28"/>
<dbReference type="GO" id="GO:0055085">
    <property type="term" value="P:transmembrane transport"/>
    <property type="evidence" value="ECO:0007669"/>
    <property type="project" value="InterPro"/>
</dbReference>
<dbReference type="PANTHER" id="PTHR32243">
    <property type="entry name" value="MALTOSE TRANSPORT SYSTEM PERMEASE-RELATED"/>
    <property type="match status" value="1"/>
</dbReference>
<dbReference type="OrthoDB" id="9772609at2"/>
<evidence type="ECO:0000256" key="6">
    <source>
        <dbReference type="ARBA" id="ARBA00023136"/>
    </source>
</evidence>
<proteinExistence type="inferred from homology"/>
<keyword evidence="6 7" id="KW-0472">Membrane</keyword>
<protein>
    <submittedName>
        <fullName evidence="9">Sugar ABC transporter permease</fullName>
    </submittedName>
</protein>
<dbReference type="InterPro" id="IPR050901">
    <property type="entry name" value="BP-dep_ABC_trans_perm"/>
</dbReference>
<keyword evidence="5 7" id="KW-1133">Transmembrane helix</keyword>
<dbReference type="RefSeq" id="WP_071310228.1">
    <property type="nucleotide sequence ID" value="NZ_MLQR01000031.1"/>
</dbReference>
<dbReference type="GO" id="GO:0005886">
    <property type="term" value="C:plasma membrane"/>
    <property type="evidence" value="ECO:0007669"/>
    <property type="project" value="UniProtKB-SubCell"/>
</dbReference>
<sequence length="275" mass="31318">MKKRRKIKSIILLTLSVVLFILYFFPFALVFINSFKDRLDIVSNPLALPKALSFENYISAFQTMNFMSALWNSILITVISVLLIIVFSSMLAYFLVRWKWKMNGVILLLLVASMIIPFQALMIPFVSIYGNLGLLNSKWMLMFFYLGFGLSLATFMYHGFMKSIPVELEEAALIDGASRLQVFWLVVFPMLKPITVTIVILDVLWIWNDFLLPSLVLVSEGNRTIPLSTYYFFGQYTSSFGPAMAGLILAMIPIVIFFIILQKQVIKGVIDGAIK</sequence>
<organism evidence="9 10">
    <name type="scientific">Anaerobacillus alkalilacustris</name>
    <dbReference type="NCBI Taxonomy" id="393763"/>
    <lineage>
        <taxon>Bacteria</taxon>
        <taxon>Bacillati</taxon>
        <taxon>Bacillota</taxon>
        <taxon>Bacilli</taxon>
        <taxon>Bacillales</taxon>
        <taxon>Bacillaceae</taxon>
        <taxon>Anaerobacillus</taxon>
    </lineage>
</organism>
<dbReference type="EMBL" id="MLQR01000031">
    <property type="protein sequence ID" value="OIJ12550.1"/>
    <property type="molecule type" value="Genomic_DNA"/>
</dbReference>
<dbReference type="Pfam" id="PF00528">
    <property type="entry name" value="BPD_transp_1"/>
    <property type="match status" value="1"/>
</dbReference>
<dbReference type="Gene3D" id="1.10.3720.10">
    <property type="entry name" value="MetI-like"/>
    <property type="match status" value="1"/>
</dbReference>
<feature type="transmembrane region" description="Helical" evidence="7">
    <location>
        <begin position="240"/>
        <end position="261"/>
    </location>
</feature>
<feature type="transmembrane region" description="Helical" evidence="7">
    <location>
        <begin position="12"/>
        <end position="32"/>
    </location>
</feature>
<dbReference type="PANTHER" id="PTHR32243:SF24">
    <property type="entry name" value="DIACETYLCHITOBIOSE UPTAKE SYSTEM PERMEASE PROTEIN NGCG"/>
    <property type="match status" value="1"/>
</dbReference>
<gene>
    <name evidence="9" type="ORF">BKP37_14080</name>
</gene>